<dbReference type="EMBL" id="QXJM01000048">
    <property type="protein sequence ID" value="RIE00813.1"/>
    <property type="molecule type" value="Genomic_DNA"/>
</dbReference>
<organism evidence="1 2">
    <name type="scientific">Cohnella faecalis</name>
    <dbReference type="NCBI Taxonomy" id="2315694"/>
    <lineage>
        <taxon>Bacteria</taxon>
        <taxon>Bacillati</taxon>
        <taxon>Bacillota</taxon>
        <taxon>Bacilli</taxon>
        <taxon>Bacillales</taxon>
        <taxon>Paenibacillaceae</taxon>
        <taxon>Cohnella</taxon>
    </lineage>
</organism>
<dbReference type="InterPro" id="IPR046047">
    <property type="entry name" value="DUF6005"/>
</dbReference>
<name>A0A398CDM7_9BACL</name>
<dbReference type="AlphaFoldDB" id="A0A398CDM7"/>
<protein>
    <recommendedName>
        <fullName evidence="3">Butirosin biosynthesis protein H N-terminal domain-containing protein</fullName>
    </recommendedName>
</protein>
<evidence type="ECO:0000313" key="1">
    <source>
        <dbReference type="EMBL" id="RIE00813.1"/>
    </source>
</evidence>
<reference evidence="1 2" key="1">
    <citation type="submission" date="2018-09" db="EMBL/GenBank/DDBJ databases">
        <title>Cohnella cavernae sp. nov., isolated from a karst cave.</title>
        <authorList>
            <person name="Zhu H."/>
        </authorList>
    </citation>
    <scope>NUCLEOTIDE SEQUENCE [LARGE SCALE GENOMIC DNA]</scope>
    <source>
        <strain evidence="1 2">K2E09-144</strain>
    </source>
</reference>
<dbReference type="RefSeq" id="WP_119152207.1">
    <property type="nucleotide sequence ID" value="NZ_JBHSOV010000011.1"/>
</dbReference>
<evidence type="ECO:0008006" key="3">
    <source>
        <dbReference type="Google" id="ProtNLM"/>
    </source>
</evidence>
<keyword evidence="2" id="KW-1185">Reference proteome</keyword>
<evidence type="ECO:0000313" key="2">
    <source>
        <dbReference type="Proteomes" id="UP000266340"/>
    </source>
</evidence>
<dbReference type="Pfam" id="PF19468">
    <property type="entry name" value="DUF6005"/>
    <property type="match status" value="1"/>
</dbReference>
<proteinExistence type="predicted"/>
<gene>
    <name evidence="1" type="ORF">D3H35_26885</name>
</gene>
<dbReference type="Proteomes" id="UP000266340">
    <property type="component" value="Unassembled WGS sequence"/>
</dbReference>
<dbReference type="OrthoDB" id="177586at2"/>
<sequence length="313" mass="36457">MLRVYCILDCFSYILRESRALDFRPLYIGIWDQAFELDEEGGLKYYTDGISLESFDNAGKLYGDAGRLWIGGKEAIESFLTEIGAAARSQVDHYFVALVDLFFLPYPNQSYRQRHRPHFILLNLCEDGEWQIVDPFFDWEGRIPQEVMDQALGFESNFSGIMVAADRLSFPSLESIVDQLESKMNLESNDLPSYVRNRIQLVKENKLSIRLLSSNLNQIGVFSYRKNGYTYVSSFLAEHLNFPVNELNEAIARLINEWTKVGLLAIRIGITQKQSDLERLFVKIGELDELELFIKKEIWRLYLDWKEEMRIIN</sequence>
<accession>A0A398CDM7</accession>
<comment type="caution">
    <text evidence="1">The sequence shown here is derived from an EMBL/GenBank/DDBJ whole genome shotgun (WGS) entry which is preliminary data.</text>
</comment>